<dbReference type="SUPFAM" id="SSF53649">
    <property type="entry name" value="Alkaline phosphatase-like"/>
    <property type="match status" value="1"/>
</dbReference>
<dbReference type="PANTHER" id="PTHR10151">
    <property type="entry name" value="ECTONUCLEOTIDE PYROPHOSPHATASE/PHOSPHODIESTERASE"/>
    <property type="match status" value="1"/>
</dbReference>
<dbReference type="AlphaFoldDB" id="A0A5C6S1P2"/>
<name>A0A5C6S1P2_9BACT</name>
<organism evidence="2 3">
    <name type="scientific">Phaeodactylibacter luteus</name>
    <dbReference type="NCBI Taxonomy" id="1564516"/>
    <lineage>
        <taxon>Bacteria</taxon>
        <taxon>Pseudomonadati</taxon>
        <taxon>Bacteroidota</taxon>
        <taxon>Saprospiria</taxon>
        <taxon>Saprospirales</taxon>
        <taxon>Haliscomenobacteraceae</taxon>
        <taxon>Phaeodactylibacter</taxon>
    </lineage>
</organism>
<dbReference type="Pfam" id="PF01663">
    <property type="entry name" value="Phosphodiest"/>
    <property type="match status" value="1"/>
</dbReference>
<proteinExistence type="predicted"/>
<dbReference type="Gene3D" id="3.30.1360.180">
    <property type="match status" value="1"/>
</dbReference>
<evidence type="ECO:0000256" key="1">
    <source>
        <dbReference type="SAM" id="SignalP"/>
    </source>
</evidence>
<comment type="caution">
    <text evidence="2">The sequence shown here is derived from an EMBL/GenBank/DDBJ whole genome shotgun (WGS) entry which is preliminary data.</text>
</comment>
<dbReference type="GO" id="GO:0016787">
    <property type="term" value="F:hydrolase activity"/>
    <property type="evidence" value="ECO:0007669"/>
    <property type="project" value="UniProtKB-ARBA"/>
</dbReference>
<accession>A0A5C6S1P2</accession>
<feature type="chain" id="PRO_5022776926" evidence="1">
    <location>
        <begin position="21"/>
        <end position="416"/>
    </location>
</feature>
<evidence type="ECO:0000313" key="2">
    <source>
        <dbReference type="EMBL" id="TXB68303.1"/>
    </source>
</evidence>
<keyword evidence="3" id="KW-1185">Reference proteome</keyword>
<sequence length="416" mass="46321">MYRTLLFCLAFTGLWASAQAQQNSEEAQAKPYVILISCDGYRWDYTARFQPPNITRRLASGVQAFSMIPSFPSKTFPNHYAIATGLIPERNGLVANTFYDPERQEEYYISKRSAVEDGTWYEGTPLWVNAEQNGMVSASFFFVGSEADIQGVRPSYFFPYKGATPNEERVDQVLQWLRLPEGQRPHLITMYFSDMDDAGHRYGPSNDEVIGKSLLKLDADLGRLFDGVDATGLPVNIVMVSDHGMVDVAPDKLINIDPLKDDSLFRVANNGAMAIVYLEPGADPAATEAFLNEKAAGLPLEVYALEDFPHYHSKSDPRLGDFILYPEYGFYLSDSRRIGLVQSGRFKQGGEHGFDPEYPDMHAIFYAFGPAFKPGLAIPSFRNVHVYPLICQLLGLPVPAGIDGRAEVLQGILQAN</sequence>
<dbReference type="Gene3D" id="3.40.720.10">
    <property type="entry name" value="Alkaline Phosphatase, subunit A"/>
    <property type="match status" value="1"/>
</dbReference>
<dbReference type="EMBL" id="VOOR01000004">
    <property type="protein sequence ID" value="TXB68303.1"/>
    <property type="molecule type" value="Genomic_DNA"/>
</dbReference>
<reference evidence="2 3" key="1">
    <citation type="submission" date="2019-08" db="EMBL/GenBank/DDBJ databases">
        <title>Genome of Phaeodactylibacter luteus.</title>
        <authorList>
            <person name="Bowman J.P."/>
        </authorList>
    </citation>
    <scope>NUCLEOTIDE SEQUENCE [LARGE SCALE GENOMIC DNA]</scope>
    <source>
        <strain evidence="2 3">KCTC 42180</strain>
    </source>
</reference>
<dbReference type="OrthoDB" id="9779418at2"/>
<dbReference type="Proteomes" id="UP000321580">
    <property type="component" value="Unassembled WGS sequence"/>
</dbReference>
<feature type="signal peptide" evidence="1">
    <location>
        <begin position="1"/>
        <end position="20"/>
    </location>
</feature>
<evidence type="ECO:0000313" key="3">
    <source>
        <dbReference type="Proteomes" id="UP000321580"/>
    </source>
</evidence>
<dbReference type="PANTHER" id="PTHR10151:SF120">
    <property type="entry name" value="BIS(5'-ADENOSYL)-TRIPHOSPHATASE"/>
    <property type="match status" value="1"/>
</dbReference>
<gene>
    <name evidence="2" type="ORF">FRY97_02685</name>
</gene>
<keyword evidence="1" id="KW-0732">Signal</keyword>
<protein>
    <submittedName>
        <fullName evidence="2">Alkaline phosphatase family protein</fullName>
    </submittedName>
</protein>
<dbReference type="CDD" id="cd16018">
    <property type="entry name" value="Enpp"/>
    <property type="match status" value="1"/>
</dbReference>
<dbReference type="InterPro" id="IPR017850">
    <property type="entry name" value="Alkaline_phosphatase_core_sf"/>
</dbReference>
<dbReference type="InterPro" id="IPR002591">
    <property type="entry name" value="Phosphodiest/P_Trfase"/>
</dbReference>
<dbReference type="RefSeq" id="WP_147165882.1">
    <property type="nucleotide sequence ID" value="NZ_VOOR01000004.1"/>
</dbReference>